<dbReference type="Pfam" id="PF00465">
    <property type="entry name" value="Fe-ADH"/>
    <property type="match status" value="1"/>
</dbReference>
<dbReference type="BioCyc" id="PMAR59922:G1G80-894-MONOMER"/>
<name>A2C8C9_PROM3</name>
<feature type="compositionally biased region" description="Polar residues" evidence="3">
    <location>
        <begin position="21"/>
        <end position="36"/>
    </location>
</feature>
<dbReference type="STRING" id="59922.P9303_09901"/>
<accession>A2C8C9</accession>
<keyword evidence="1" id="KW-0479">Metal-binding</keyword>
<dbReference type="Gene3D" id="1.20.1090.10">
    <property type="entry name" value="Dehydroquinate synthase-like - alpha domain"/>
    <property type="match status" value="1"/>
</dbReference>
<dbReference type="EC" id="1.1.1.6" evidence="5"/>
<feature type="compositionally biased region" description="Low complexity" evidence="3">
    <location>
        <begin position="1"/>
        <end position="14"/>
    </location>
</feature>
<dbReference type="GO" id="GO:0046872">
    <property type="term" value="F:metal ion binding"/>
    <property type="evidence" value="ECO:0007669"/>
    <property type="project" value="UniProtKB-KW"/>
</dbReference>
<dbReference type="InterPro" id="IPR001670">
    <property type="entry name" value="ADH_Fe/GldA"/>
</dbReference>
<reference evidence="5 6" key="1">
    <citation type="journal article" date="2007" name="PLoS Genet.">
        <title>Patterns and implications of gene gain and loss in the evolution of Prochlorococcus.</title>
        <authorList>
            <person name="Kettler G.C."/>
            <person name="Martiny A.C."/>
            <person name="Huang K."/>
            <person name="Zucker J."/>
            <person name="Coleman M.L."/>
            <person name="Rodrigue S."/>
            <person name="Chen F."/>
            <person name="Lapidus A."/>
            <person name="Ferriera S."/>
            <person name="Johnson J."/>
            <person name="Steglich C."/>
            <person name="Church G.M."/>
            <person name="Richardson P."/>
            <person name="Chisholm S.W."/>
        </authorList>
    </citation>
    <scope>NUCLEOTIDE SEQUENCE [LARGE SCALE GENOMIC DNA]</scope>
    <source>
        <strain evidence="5 6">MIT 9303</strain>
    </source>
</reference>
<dbReference type="KEGG" id="pmf:P9303_09901"/>
<dbReference type="Gene3D" id="3.40.50.1970">
    <property type="match status" value="1"/>
</dbReference>
<evidence type="ECO:0000313" key="5">
    <source>
        <dbReference type="EMBL" id="ABM77739.1"/>
    </source>
</evidence>
<keyword evidence="2 5" id="KW-0560">Oxidoreductase</keyword>
<evidence type="ECO:0000259" key="4">
    <source>
        <dbReference type="Pfam" id="PF00465"/>
    </source>
</evidence>
<dbReference type="InterPro" id="IPR016205">
    <property type="entry name" value="Glycerol_DH"/>
</dbReference>
<gene>
    <name evidence="5" type="primary">gldA</name>
    <name evidence="5" type="ordered locus">P9303_09901</name>
</gene>
<dbReference type="CDD" id="cd08550">
    <property type="entry name" value="GlyDH-like"/>
    <property type="match status" value="1"/>
</dbReference>
<dbReference type="GO" id="GO:0008888">
    <property type="term" value="F:glycerol dehydrogenase (NAD+) activity"/>
    <property type="evidence" value="ECO:0007669"/>
    <property type="project" value="UniProtKB-EC"/>
</dbReference>
<feature type="domain" description="Alcohol dehydrogenase iron-type/glycerol dehydrogenase GldA" evidence="4">
    <location>
        <begin position="50"/>
        <end position="195"/>
    </location>
</feature>
<sequence>MTTSKSLSAMSAKLLPHRNSLEQASDTSPTSMNKNNLPEEVSHCSHSIAPAKVVRGERAWEESHQLIASICRSPLLLGRSIATAELRQGLLNNLRNLGLNTVSAELKHDCCEMDLKRINALALYNSCDGVIAAGGGKVLDAGKLLAHRLGIPCITVPLSAATCAGWTALANIYSPTGAFQRDQVLARCPHLMIFDHGLVRQAPPRTLASGIADAIAKWYEASVSNGSSNDGLIQQAVQMARVLRDQLLLDGPEALKDQNSLAWIRVAEACALTAGLIGGIGGSRCRTAAAHAVHNALTQLKDCHEVLHGEKVGYGILVQLRLEEIIGGHQLAGQARRQLIPFLKELDLPVNLEDLGLSNLSLHELHEVCQFACQQGSDLHQLPFPVNSSALLEALLGASDNGPVPVESTVTKRMAAS</sequence>
<evidence type="ECO:0000256" key="1">
    <source>
        <dbReference type="ARBA" id="ARBA00022723"/>
    </source>
</evidence>
<protein>
    <submittedName>
        <fullName evidence="5">Putative glycerol dehydrogenase</fullName>
        <ecNumber evidence="5">1.1.1.6</ecNumber>
    </submittedName>
</protein>
<dbReference type="PANTHER" id="PTHR43616:SF3">
    <property type="entry name" value="HYDROXYCARBOXYLATE DEHYDROGENASE A"/>
    <property type="match status" value="1"/>
</dbReference>
<evidence type="ECO:0000256" key="3">
    <source>
        <dbReference type="SAM" id="MobiDB-lite"/>
    </source>
</evidence>
<feature type="region of interest" description="Disordered" evidence="3">
    <location>
        <begin position="1"/>
        <end position="41"/>
    </location>
</feature>
<dbReference type="Proteomes" id="UP000002274">
    <property type="component" value="Chromosome"/>
</dbReference>
<proteinExistence type="predicted"/>
<evidence type="ECO:0000313" key="6">
    <source>
        <dbReference type="Proteomes" id="UP000002274"/>
    </source>
</evidence>
<organism evidence="5 6">
    <name type="scientific">Prochlorococcus marinus (strain MIT 9303)</name>
    <dbReference type="NCBI Taxonomy" id="59922"/>
    <lineage>
        <taxon>Bacteria</taxon>
        <taxon>Bacillati</taxon>
        <taxon>Cyanobacteriota</taxon>
        <taxon>Cyanophyceae</taxon>
        <taxon>Synechococcales</taxon>
        <taxon>Prochlorococcaceae</taxon>
        <taxon>Prochlorococcus</taxon>
    </lineage>
</organism>
<dbReference type="SUPFAM" id="SSF56796">
    <property type="entry name" value="Dehydroquinate synthase-like"/>
    <property type="match status" value="1"/>
</dbReference>
<dbReference type="HOGENOM" id="CLU_044754_0_0_3"/>
<dbReference type="EMBL" id="CP000554">
    <property type="protein sequence ID" value="ABM77739.1"/>
    <property type="molecule type" value="Genomic_DNA"/>
</dbReference>
<evidence type="ECO:0000256" key="2">
    <source>
        <dbReference type="ARBA" id="ARBA00023002"/>
    </source>
</evidence>
<dbReference type="AlphaFoldDB" id="A2C8C9"/>
<dbReference type="PANTHER" id="PTHR43616">
    <property type="entry name" value="GLYCEROL DEHYDROGENASE"/>
    <property type="match status" value="1"/>
</dbReference>